<organism evidence="2 3">
    <name type="scientific">Lactobacillus pasteurii DSM 23907 = CRBIP 24.76</name>
    <dbReference type="NCBI Taxonomy" id="1423790"/>
    <lineage>
        <taxon>Bacteria</taxon>
        <taxon>Bacillati</taxon>
        <taxon>Bacillota</taxon>
        <taxon>Bacilli</taxon>
        <taxon>Lactobacillales</taxon>
        <taxon>Lactobacillaceae</taxon>
        <taxon>Lactobacillus</taxon>
    </lineage>
</organism>
<dbReference type="AlphaFoldDB" id="I7LEQ5"/>
<evidence type="ECO:0000313" key="2">
    <source>
        <dbReference type="EMBL" id="CCI85973.1"/>
    </source>
</evidence>
<evidence type="ECO:0000256" key="1">
    <source>
        <dbReference type="ARBA" id="ARBA00010646"/>
    </source>
</evidence>
<gene>
    <name evidence="2" type="ORF">BN53_07760</name>
</gene>
<sequence length="235" mass="27147">MKRFHHRLTLPLILLLLALSIGGLFWGYSNFKRDTTLPSDANPSAIGVELNQNYSGIDLHQLQENGLSFVYLRSTQGRSYFDDDYLTYRDQILGTKLAFGTVIYYSNESTARQHYDYFFKQVGNNTGSLPIMVKPAVSSRSKKYLRSMANFVSMLQAGQKNVLVALNYKYHRLFPQNTQFLKMSPKQPNKLQYSFWRYSTNGRVKNVSELDRGVTMYAYNGTVMQYKQKYGQLAQ</sequence>
<dbReference type="STRING" id="1423790.BN53_07760"/>
<proteinExistence type="inferred from homology"/>
<reference evidence="2 3" key="1">
    <citation type="submission" date="2012-06" db="EMBL/GenBank/DDBJ databases">
        <title>Draft Genome Sequence of Lactobacillus pasteurii CRBIP 24.76T.</title>
        <authorList>
            <person name="Cousin S."/>
            <person name="Bouchier C."/>
            <person name="Loux V."/>
            <person name="Ma L."/>
            <person name="Creno S."/>
            <person name="Bizet C."/>
            <person name="Clermont D."/>
        </authorList>
    </citation>
    <scope>NUCLEOTIDE SEQUENCE [LARGE SCALE GENOMIC DNA]</scope>
    <source>
        <strain evidence="3">CRBIP 24.76T</strain>
    </source>
</reference>
<dbReference type="Gene3D" id="3.20.20.80">
    <property type="entry name" value="Glycosidases"/>
    <property type="match status" value="1"/>
</dbReference>
<protein>
    <submittedName>
        <fullName evidence="2">Lysozyme M1</fullName>
    </submittedName>
</protein>
<dbReference type="InterPro" id="IPR017853">
    <property type="entry name" value="GH"/>
</dbReference>
<dbReference type="OrthoDB" id="2151413at2"/>
<name>I7LEQ5_9LACO</name>
<dbReference type="RefSeq" id="WP_009560538.1">
    <property type="nucleotide sequence ID" value="NZ_AYZN01000001.1"/>
</dbReference>
<comment type="caution">
    <text evidence="2">The sequence shown here is derived from an EMBL/GenBank/DDBJ whole genome shotgun (WGS) entry which is preliminary data.</text>
</comment>
<dbReference type="EMBL" id="CAKD01000024">
    <property type="protein sequence ID" value="CCI85973.1"/>
    <property type="molecule type" value="Genomic_DNA"/>
</dbReference>
<keyword evidence="3" id="KW-1185">Reference proteome</keyword>
<evidence type="ECO:0000313" key="3">
    <source>
        <dbReference type="Proteomes" id="UP000009311"/>
    </source>
</evidence>
<dbReference type="Pfam" id="PF01183">
    <property type="entry name" value="Glyco_hydro_25"/>
    <property type="match status" value="1"/>
</dbReference>
<comment type="similarity">
    <text evidence="1">Belongs to the glycosyl hydrolase 25 family.</text>
</comment>
<dbReference type="GO" id="GO:0016998">
    <property type="term" value="P:cell wall macromolecule catabolic process"/>
    <property type="evidence" value="ECO:0007669"/>
    <property type="project" value="InterPro"/>
</dbReference>
<dbReference type="InterPro" id="IPR002053">
    <property type="entry name" value="Glyco_hydro_25"/>
</dbReference>
<dbReference type="eggNOG" id="COG3757">
    <property type="taxonomic scope" value="Bacteria"/>
</dbReference>
<accession>I7LEQ5</accession>
<dbReference type="SUPFAM" id="SSF51445">
    <property type="entry name" value="(Trans)glycosidases"/>
    <property type="match status" value="1"/>
</dbReference>
<dbReference type="GO" id="GO:0009253">
    <property type="term" value="P:peptidoglycan catabolic process"/>
    <property type="evidence" value="ECO:0007669"/>
    <property type="project" value="InterPro"/>
</dbReference>
<dbReference type="GO" id="GO:0003796">
    <property type="term" value="F:lysozyme activity"/>
    <property type="evidence" value="ECO:0007669"/>
    <property type="project" value="InterPro"/>
</dbReference>
<dbReference type="Proteomes" id="UP000009311">
    <property type="component" value="Unassembled WGS sequence"/>
</dbReference>